<organism evidence="5 6">
    <name type="scientific">Porites lobata</name>
    <dbReference type="NCBI Taxonomy" id="104759"/>
    <lineage>
        <taxon>Eukaryota</taxon>
        <taxon>Metazoa</taxon>
        <taxon>Cnidaria</taxon>
        <taxon>Anthozoa</taxon>
        <taxon>Hexacorallia</taxon>
        <taxon>Scleractinia</taxon>
        <taxon>Fungiina</taxon>
        <taxon>Poritidae</taxon>
        <taxon>Porites</taxon>
    </lineage>
</organism>
<evidence type="ECO:0000256" key="1">
    <source>
        <dbReference type="ARBA" id="ARBA00007347"/>
    </source>
</evidence>
<protein>
    <recommendedName>
        <fullName evidence="3">COX assembly mitochondrial protein</fullName>
    </recommendedName>
</protein>
<sequence length="127" mass="14720">MAASSTSVDPTTSDVSEEIPPWARGNHLRYVEKEVLIPKIVRERAKAKCDDLVKAFTQCAKSRTVSVVWACRKENQAMKDCMTHYYQDKDFVEECKEEYLKRREDFQKQYAQSGQAADFKKKDSVIM</sequence>
<dbReference type="InterPro" id="IPR013892">
    <property type="entry name" value="Cyt_c_biogenesis_Cmc1-like"/>
</dbReference>
<accession>A0ABN8QWL6</accession>
<dbReference type="Proteomes" id="UP001159405">
    <property type="component" value="Unassembled WGS sequence"/>
</dbReference>
<dbReference type="PANTHER" id="PTHR22977:SF5">
    <property type="entry name" value="COX ASSEMBLY MITOCHONDRIAL PROTEIN HOMOLOG"/>
    <property type="match status" value="1"/>
</dbReference>
<evidence type="ECO:0000313" key="5">
    <source>
        <dbReference type="EMBL" id="CAH3171453.1"/>
    </source>
</evidence>
<proteinExistence type="inferred from homology"/>
<comment type="similarity">
    <text evidence="1 3">Belongs to the CMC family.</text>
</comment>
<keyword evidence="6" id="KW-1185">Reference proteome</keyword>
<keyword evidence="3" id="KW-0496">Mitochondrion</keyword>
<evidence type="ECO:0000313" key="6">
    <source>
        <dbReference type="Proteomes" id="UP001159405"/>
    </source>
</evidence>
<dbReference type="PANTHER" id="PTHR22977">
    <property type="entry name" value="COX ASSEMBLY MITOCHONDRIAL PROTEIN"/>
    <property type="match status" value="1"/>
</dbReference>
<feature type="compositionally biased region" description="Low complexity" evidence="4">
    <location>
        <begin position="1"/>
        <end position="14"/>
    </location>
</feature>
<name>A0ABN8QWL6_9CNID</name>
<reference evidence="5 6" key="1">
    <citation type="submission" date="2022-05" db="EMBL/GenBank/DDBJ databases">
        <authorList>
            <consortium name="Genoscope - CEA"/>
            <person name="William W."/>
        </authorList>
    </citation>
    <scope>NUCLEOTIDE SEQUENCE [LARGE SCALE GENOMIC DNA]</scope>
</reference>
<dbReference type="Pfam" id="PF08583">
    <property type="entry name" value="Cmc1"/>
    <property type="match status" value="1"/>
</dbReference>
<comment type="caution">
    <text evidence="5">The sequence shown here is derived from an EMBL/GenBank/DDBJ whole genome shotgun (WGS) entry which is preliminary data.</text>
</comment>
<dbReference type="PROSITE" id="PS51808">
    <property type="entry name" value="CHCH"/>
    <property type="match status" value="1"/>
</dbReference>
<comment type="subcellular location">
    <subcellularLocation>
        <location evidence="3">Mitochondrion</location>
    </subcellularLocation>
</comment>
<feature type="region of interest" description="Disordered" evidence="4">
    <location>
        <begin position="1"/>
        <end position="20"/>
    </location>
</feature>
<dbReference type="EMBL" id="CALNXK010000164">
    <property type="protein sequence ID" value="CAH3171453.1"/>
    <property type="molecule type" value="Genomic_DNA"/>
</dbReference>
<evidence type="ECO:0000256" key="2">
    <source>
        <dbReference type="ARBA" id="ARBA00023157"/>
    </source>
</evidence>
<evidence type="ECO:0000256" key="3">
    <source>
        <dbReference type="RuleBase" id="RU364104"/>
    </source>
</evidence>
<evidence type="ECO:0000256" key="4">
    <source>
        <dbReference type="SAM" id="MobiDB-lite"/>
    </source>
</evidence>
<gene>
    <name evidence="5" type="ORF">PLOB_00011970</name>
</gene>
<keyword evidence="2" id="KW-1015">Disulfide bond</keyword>